<proteinExistence type="predicted"/>
<keyword evidence="2" id="KW-0732">Signal</keyword>
<accession>A0A7S0KXJ3</accession>
<organism evidence="3">
    <name type="scientific">Asterionellopsis glacialis</name>
    <dbReference type="NCBI Taxonomy" id="33640"/>
    <lineage>
        <taxon>Eukaryota</taxon>
        <taxon>Sar</taxon>
        <taxon>Stramenopiles</taxon>
        <taxon>Ochrophyta</taxon>
        <taxon>Bacillariophyta</taxon>
        <taxon>Fragilariophyceae</taxon>
        <taxon>Fragilariophycidae</taxon>
        <taxon>Fragilariales</taxon>
        <taxon>Fragilariaceae</taxon>
        <taxon>Asterionellopsis</taxon>
    </lineage>
</organism>
<name>A0A7S0KXJ3_9STRA</name>
<feature type="signal peptide" evidence="2">
    <location>
        <begin position="1"/>
        <end position="16"/>
    </location>
</feature>
<protein>
    <submittedName>
        <fullName evidence="3">Uncharacterized protein</fullName>
    </submittedName>
</protein>
<dbReference type="AlphaFoldDB" id="A0A7S0KXJ3"/>
<evidence type="ECO:0000313" key="3">
    <source>
        <dbReference type="EMBL" id="CAD8595811.1"/>
    </source>
</evidence>
<evidence type="ECO:0000256" key="1">
    <source>
        <dbReference type="SAM" id="MobiDB-lite"/>
    </source>
</evidence>
<evidence type="ECO:0000256" key="2">
    <source>
        <dbReference type="SAM" id="SignalP"/>
    </source>
</evidence>
<feature type="chain" id="PRO_5031353878" evidence="2">
    <location>
        <begin position="17"/>
        <end position="232"/>
    </location>
</feature>
<feature type="region of interest" description="Disordered" evidence="1">
    <location>
        <begin position="84"/>
        <end position="114"/>
    </location>
</feature>
<sequence>MIFITIFMLAFSVANSSIDVNGMSYFSFLQKELPVAFAFVFTFDDVNVTASEAAASLGVESEIILSTIHRSILPSAVEVSSCNKRKSNSDGDCENDSHSPQFKSKCNHQDDDTERVTVAKHQNCSDRKPRDIPFGKTLPDVREAHVLATESRRQAQKIKREQKIKSHRRNIIHVMKATAKSIHSENHNMNKKQHHEVQNASVIVRNCLQNQRVSKREQKVNARRGIAKKTNK</sequence>
<gene>
    <name evidence="3" type="ORF">AGLA0713_LOCUS639</name>
</gene>
<dbReference type="EMBL" id="HBEX01000957">
    <property type="protein sequence ID" value="CAD8595811.1"/>
    <property type="molecule type" value="Transcribed_RNA"/>
</dbReference>
<reference evidence="3" key="1">
    <citation type="submission" date="2021-01" db="EMBL/GenBank/DDBJ databases">
        <authorList>
            <person name="Corre E."/>
            <person name="Pelletier E."/>
            <person name="Niang G."/>
            <person name="Scheremetjew M."/>
            <person name="Finn R."/>
            <person name="Kale V."/>
            <person name="Holt S."/>
            <person name="Cochrane G."/>
            <person name="Meng A."/>
            <person name="Brown T."/>
            <person name="Cohen L."/>
        </authorList>
    </citation>
    <scope>NUCLEOTIDE SEQUENCE</scope>
</reference>